<name>A0AA36HG17_CYLNA</name>
<organism evidence="1 2">
    <name type="scientific">Cylicocyclus nassatus</name>
    <name type="common">Nematode worm</name>
    <dbReference type="NCBI Taxonomy" id="53992"/>
    <lineage>
        <taxon>Eukaryota</taxon>
        <taxon>Metazoa</taxon>
        <taxon>Ecdysozoa</taxon>
        <taxon>Nematoda</taxon>
        <taxon>Chromadorea</taxon>
        <taxon>Rhabditida</taxon>
        <taxon>Rhabditina</taxon>
        <taxon>Rhabditomorpha</taxon>
        <taxon>Strongyloidea</taxon>
        <taxon>Strongylidae</taxon>
        <taxon>Cylicocyclus</taxon>
    </lineage>
</organism>
<dbReference type="Proteomes" id="UP001176961">
    <property type="component" value="Unassembled WGS sequence"/>
</dbReference>
<reference evidence="1" key="1">
    <citation type="submission" date="2023-07" db="EMBL/GenBank/DDBJ databases">
        <authorList>
            <consortium name="CYATHOMIX"/>
        </authorList>
    </citation>
    <scope>NUCLEOTIDE SEQUENCE</scope>
    <source>
        <strain evidence="1">N/A</strain>
    </source>
</reference>
<dbReference type="AlphaFoldDB" id="A0AA36HG17"/>
<accession>A0AA36HG17</accession>
<sequence length="68" mass="8115">MMKDENMARNIQIGTTDQTETEINTFTSWTSTNRLCLGKNSVIFKKFLGHCWRRKWMRTPGVELRHRL</sequence>
<dbReference type="EMBL" id="CATQJL010000326">
    <property type="protein sequence ID" value="CAJ0610135.1"/>
    <property type="molecule type" value="Genomic_DNA"/>
</dbReference>
<evidence type="ECO:0000313" key="1">
    <source>
        <dbReference type="EMBL" id="CAJ0610135.1"/>
    </source>
</evidence>
<gene>
    <name evidence="1" type="ORF">CYNAS_LOCUS22118</name>
</gene>
<protein>
    <submittedName>
        <fullName evidence="1">Uncharacterized protein</fullName>
    </submittedName>
</protein>
<comment type="caution">
    <text evidence="1">The sequence shown here is derived from an EMBL/GenBank/DDBJ whole genome shotgun (WGS) entry which is preliminary data.</text>
</comment>
<keyword evidence="2" id="KW-1185">Reference proteome</keyword>
<evidence type="ECO:0000313" key="2">
    <source>
        <dbReference type="Proteomes" id="UP001176961"/>
    </source>
</evidence>
<proteinExistence type="predicted"/>